<accession>A0A3N0DVJ7</accession>
<dbReference type="EMBL" id="RJSG01000002">
    <property type="protein sequence ID" value="RNL79634.1"/>
    <property type="molecule type" value="Genomic_DNA"/>
</dbReference>
<proteinExistence type="predicted"/>
<dbReference type="InterPro" id="IPR021678">
    <property type="entry name" value="DUF3263"/>
</dbReference>
<dbReference type="Pfam" id="PF11662">
    <property type="entry name" value="DUF3263"/>
    <property type="match status" value="1"/>
</dbReference>
<gene>
    <name evidence="2" type="ORF">EFL95_11745</name>
</gene>
<protein>
    <submittedName>
        <fullName evidence="2">DUF3263 domain-containing protein</fullName>
    </submittedName>
</protein>
<reference evidence="2 3" key="1">
    <citation type="submission" date="2018-11" db="EMBL/GenBank/DDBJ databases">
        <authorList>
            <person name="Li F."/>
        </authorList>
    </citation>
    <scope>NUCLEOTIDE SEQUENCE [LARGE SCALE GENOMIC DNA]</scope>
    <source>
        <strain evidence="2 3">KIS18-7</strain>
    </source>
</reference>
<organism evidence="2 3">
    <name type="scientific">Nocardioides marmorisolisilvae</name>
    <dbReference type="NCBI Taxonomy" id="1542737"/>
    <lineage>
        <taxon>Bacteria</taxon>
        <taxon>Bacillati</taxon>
        <taxon>Actinomycetota</taxon>
        <taxon>Actinomycetes</taxon>
        <taxon>Propionibacteriales</taxon>
        <taxon>Nocardioidaceae</taxon>
        <taxon>Nocardioides</taxon>
    </lineage>
</organism>
<feature type="region of interest" description="Disordered" evidence="1">
    <location>
        <begin position="78"/>
        <end position="99"/>
    </location>
</feature>
<name>A0A3N0DVJ7_9ACTN</name>
<evidence type="ECO:0000256" key="1">
    <source>
        <dbReference type="SAM" id="MobiDB-lite"/>
    </source>
</evidence>
<evidence type="ECO:0000313" key="3">
    <source>
        <dbReference type="Proteomes" id="UP000277094"/>
    </source>
</evidence>
<evidence type="ECO:0000313" key="2">
    <source>
        <dbReference type="EMBL" id="RNL79634.1"/>
    </source>
</evidence>
<dbReference type="Proteomes" id="UP000277094">
    <property type="component" value="Unassembled WGS sequence"/>
</dbReference>
<dbReference type="RefSeq" id="WP_123234137.1">
    <property type="nucleotide sequence ID" value="NZ_RJSG01000002.1"/>
</dbReference>
<dbReference type="AlphaFoldDB" id="A0A3N0DVJ7"/>
<keyword evidence="3" id="KW-1185">Reference proteome</keyword>
<comment type="caution">
    <text evidence="2">The sequence shown here is derived from an EMBL/GenBank/DDBJ whole genome shotgun (WGS) entry which is preliminary data.</text>
</comment>
<sequence length="99" mass="11242">MDPEERSVRPLTRLEREILLFEATWRTTRGRPSDRKTVIRQRFGMGVPAYIDILDGALEHPEAEGLAPAVLRRRRGMLHKSRRSVAPPEEPGDQQADGA</sequence>